<evidence type="ECO:0000313" key="2">
    <source>
        <dbReference type="EMBL" id="MEN2989835.1"/>
    </source>
</evidence>
<dbReference type="RefSeq" id="WP_372057486.1">
    <property type="nucleotide sequence ID" value="NZ_JBBKTW010000005.1"/>
</dbReference>
<dbReference type="PANTHER" id="PTHR34180">
    <property type="entry name" value="PEPTIDASE C45"/>
    <property type="match status" value="1"/>
</dbReference>
<name>A0ABU9YM00_9PROT</name>
<proteinExistence type="predicted"/>
<protein>
    <submittedName>
        <fullName evidence="2">C45 family peptidase</fullName>
    </submittedName>
</protein>
<feature type="domain" description="Peptidase C45 hydrolase" evidence="1">
    <location>
        <begin position="140"/>
        <end position="337"/>
    </location>
</feature>
<dbReference type="Proteomes" id="UP001413721">
    <property type="component" value="Unassembled WGS sequence"/>
</dbReference>
<accession>A0ABU9YM00</accession>
<comment type="caution">
    <text evidence="2">The sequence shown here is derived from an EMBL/GenBank/DDBJ whole genome shotgun (WGS) entry which is preliminary data.</text>
</comment>
<dbReference type="PANTHER" id="PTHR34180:SF1">
    <property type="entry name" value="BETA-ALANYL-DOPAMINE_CARCININE HYDROLASE"/>
    <property type="match status" value="1"/>
</dbReference>
<dbReference type="Gene3D" id="1.10.10.2120">
    <property type="match status" value="1"/>
</dbReference>
<evidence type="ECO:0000313" key="3">
    <source>
        <dbReference type="Proteomes" id="UP001413721"/>
    </source>
</evidence>
<gene>
    <name evidence="2" type="ORF">WG926_16070</name>
</gene>
<dbReference type="InterPro" id="IPR047801">
    <property type="entry name" value="Peptidase_C45"/>
</dbReference>
<sequence length="388" mass="41763">MTMTAHTPLQFPFVSVSGTPYERGRQYGAAVPDRVARSAALYARALDGMGAGAPMRAALIRDFAERIEAFGAHYLDEMRGIADGAAVPLDDVIMINARTEVVAKARRLTAAATASPAAAEPMEPEDGCTGAIILPGRSRNGRLLHGQNWDWRSECAETGIVLRIHSDDGPDILTFVEAGGLARSGLNGAGIAITANYLECERDFRTTGVPLALIRRKVLEQAHVAEAIRAVATTPKSCSNNIMISTAEGFAINFECAPDEAFPVLPEAEMIVHANHWISPEARAKLRDGGAVNMPDSFYRDWRVRRLLDAAGAALTLDDMKRAFFDDFGTPYAVCRPPRQNFAGNLSATVAMVAMEPASGFMDVLPLPAVQRGFTRYDLSADPVMLAA</sequence>
<keyword evidence="3" id="KW-1185">Reference proteome</keyword>
<dbReference type="EMBL" id="JBBKTW010000005">
    <property type="protein sequence ID" value="MEN2989835.1"/>
    <property type="molecule type" value="Genomic_DNA"/>
</dbReference>
<dbReference type="Gene3D" id="3.60.60.10">
    <property type="entry name" value="Penicillin V Acylase, Chain A"/>
    <property type="match status" value="1"/>
</dbReference>
<reference evidence="2 3" key="1">
    <citation type="submission" date="2024-03" db="EMBL/GenBank/DDBJ databases">
        <title>High-quality draft genome sequencing of Tistrella sp. BH-R2-4.</title>
        <authorList>
            <person name="Dong C."/>
        </authorList>
    </citation>
    <scope>NUCLEOTIDE SEQUENCE [LARGE SCALE GENOMIC DNA]</scope>
    <source>
        <strain evidence="2 3">BH-R2-4</strain>
    </source>
</reference>
<organism evidence="2 3">
    <name type="scientific">Tistrella arctica</name>
    <dbReference type="NCBI Taxonomy" id="3133430"/>
    <lineage>
        <taxon>Bacteria</taxon>
        <taxon>Pseudomonadati</taxon>
        <taxon>Pseudomonadota</taxon>
        <taxon>Alphaproteobacteria</taxon>
        <taxon>Geminicoccales</taxon>
        <taxon>Geminicoccaceae</taxon>
        <taxon>Tistrella</taxon>
    </lineage>
</organism>
<dbReference type="InterPro" id="IPR047794">
    <property type="entry name" value="C45_proenzyme-like"/>
</dbReference>
<dbReference type="Pfam" id="PF03417">
    <property type="entry name" value="AAT"/>
    <property type="match status" value="1"/>
</dbReference>
<dbReference type="InterPro" id="IPR005079">
    <property type="entry name" value="Peptidase_C45_hydrolase"/>
</dbReference>
<evidence type="ECO:0000259" key="1">
    <source>
        <dbReference type="Pfam" id="PF03417"/>
    </source>
</evidence>
<dbReference type="NCBIfam" id="NF040521">
    <property type="entry name" value="C45_proenzyme"/>
    <property type="match status" value="1"/>
</dbReference>